<keyword evidence="7" id="KW-0547">Nucleotide-binding</keyword>
<keyword evidence="22" id="KW-0175">Coiled coil</keyword>
<dbReference type="GO" id="GO:0043139">
    <property type="term" value="F:5'-3' DNA helicase activity"/>
    <property type="evidence" value="ECO:0007669"/>
    <property type="project" value="UniProtKB-EC"/>
</dbReference>
<keyword evidence="13" id="KW-0413">Isomerase</keyword>
<feature type="region of interest" description="Disordered" evidence="23">
    <location>
        <begin position="893"/>
        <end position="1021"/>
    </location>
</feature>
<dbReference type="InterPro" id="IPR045028">
    <property type="entry name" value="DinG/Rad3-like"/>
</dbReference>
<evidence type="ECO:0000259" key="24">
    <source>
        <dbReference type="PROSITE" id="PS51193"/>
    </source>
</evidence>
<sequence length="1483" mass="163750">MDLQLQTPEAFSAFPYQPPYPIQVDLMRHLYTSIEQKAVTIVESPTGTGKTLTLLCASLTWLMDEKNRARKGKMKAVAGGDGVDAKDWVVEQTLARVRREMEADEREYEENLARARKREEQLRRMANGRMSKRAKYADSSNHESGGSSRKKKTVVDEDNDDAFLPEDDTVDDGGEHISPELRALMEKVERVQRSRHLNDDEEEIPCTKIYYASRTHSQLTQVLPELGKLNLKNSVSITNHHPTQTLPSKRPAGDDEDEEAVTTKQFRAVSLGSRKQLCINDELKAKSRDLDEACRELLGEKAGKRCQYLPPPGEEVAMIDFRDQILASPKDIEDLAEAGRLSNICPYFGSRKAISQAELVTLPYNLLLQKSAREALGINLKDQIIVIDEAHNLIPTLLSLSTTKLPFSALSTSLQQVAAYVQKFRTRLSAANMLHLKRLGVFLDALKKAVLHWRTERLAALAAPVGKSQRPDKAEVMTLVEFMGKLGKKASSINLLEVEGYLKKSKIARKIAGYSDKQAEKDVDPKSATHKSKRGTLPPLHSVEDFMLSLSNSNDDGRVTFTLVESAGQEPTVELKYQLLNPAPNFMEVVEEARSVVLAGGTMSPVSDVINQLFYTVPTDRIQTFSCGHVIPEENLQTMVVTRGPKGGDLDFKAGRWQSDPTVIAELGQILYNYTCVVPAGMVVFVPSYSFLNTAKDIWTKNKTLDRFGSKKTVFFEPQESVDVDIVLRDYAKAAQESSVDKKGGALLFAVIGAKLSEGLNFADDLARAVVIVGLPFPNLGSPELRERMKYVKMLEEKASDGKDRFTKTNGKKDAAAELYENMCMNAVNQSIGRAIRHRNDWATLLLLDRRYATSSIRSKLPKWIGSKLTVNEVFGQTIKELAAFSARRKQYGKKGKEREEQLPISSPPSSKHGFASIGKASRSTTSILLPPPSISSASPYDSIGASPRPSTSRPPIPASILQKTYEERPLPATPQKKSRSSEVPGSASSVRSKNVHTTPSTPRKGESSIMLPSTPHRKNSDSVTVTLAQRLNELAVANAEGLLNDDEYRLLRQSLFDRFAGTAVVPQEEAIVPAVRPRPQKSSPNSPATSRPLSNFQVERPTSVHSRNSMSFGVSELFRKATGRRSSTVKDSDTSSIWSGKSSSSKVFRLPRTLSKKSSNSSINTTASRVPADAMSISSKRGAGGGSSDRGHSDHGYAHSSSGSIRRKNPPSSFPTRVIGQDARYSTTVRDVFDEDNLKTAQDIQKEISAVQAEQRRLIDAFNGLELTTISKARRRHHARPSLKGSESVAESQWGGSDTKSHKRLNPSESDALSIRSGTSTRTAPSVAPSIARSAYSNRNKTLRAKNSHSLNPSVLALTSNSSLHRKDSTSSFASDGRRFERGFGAPPPVPSIPLAISHSHLRAANSSSISLARSGHLPMDVLHEDEDRTAVDTTRVEDEPEQEIDDIRRRRDEVNTRYEARLEYLRAKLKGAQLHEKLLKK</sequence>
<evidence type="ECO:0000256" key="22">
    <source>
        <dbReference type="SAM" id="Coils"/>
    </source>
</evidence>
<feature type="compositionally biased region" description="Polar residues" evidence="23">
    <location>
        <begin position="982"/>
        <end position="1002"/>
    </location>
</feature>
<feature type="region of interest" description="Disordered" evidence="23">
    <location>
        <begin position="1076"/>
        <end position="1108"/>
    </location>
</feature>
<dbReference type="Pfam" id="PF13307">
    <property type="entry name" value="Helicase_C_2"/>
    <property type="match status" value="1"/>
</dbReference>
<dbReference type="SUPFAM" id="SSF52540">
    <property type="entry name" value="P-loop containing nucleoside triphosphate hydrolases"/>
    <property type="match status" value="1"/>
</dbReference>
<evidence type="ECO:0000256" key="19">
    <source>
        <dbReference type="ARBA" id="ARBA00045008"/>
    </source>
</evidence>
<evidence type="ECO:0000256" key="1">
    <source>
        <dbReference type="ARBA" id="ARBA00001966"/>
    </source>
</evidence>
<evidence type="ECO:0000256" key="5">
    <source>
        <dbReference type="ARBA" id="ARBA00017386"/>
    </source>
</evidence>
<keyword evidence="14" id="KW-0539">Nucleus</keyword>
<dbReference type="CDD" id="cd18788">
    <property type="entry name" value="SF2_C_XPD"/>
    <property type="match status" value="1"/>
</dbReference>
<feature type="coiled-coil region" evidence="22">
    <location>
        <begin position="94"/>
        <end position="125"/>
    </location>
</feature>
<dbReference type="GO" id="GO:0006139">
    <property type="term" value="P:nucleobase-containing compound metabolic process"/>
    <property type="evidence" value="ECO:0007669"/>
    <property type="project" value="InterPro"/>
</dbReference>
<feature type="compositionally biased region" description="Acidic residues" evidence="23">
    <location>
        <begin position="156"/>
        <end position="172"/>
    </location>
</feature>
<feature type="compositionally biased region" description="Polar residues" evidence="23">
    <location>
        <begin position="1308"/>
        <end position="1325"/>
    </location>
</feature>
<evidence type="ECO:0000256" key="7">
    <source>
        <dbReference type="ARBA" id="ARBA00022741"/>
    </source>
</evidence>
<evidence type="ECO:0000256" key="6">
    <source>
        <dbReference type="ARBA" id="ARBA00022723"/>
    </source>
</evidence>
<comment type="subcellular location">
    <subcellularLocation>
        <location evidence="2">Nucleus</location>
    </subcellularLocation>
</comment>
<evidence type="ECO:0000256" key="20">
    <source>
        <dbReference type="ARBA" id="ARBA00045702"/>
    </source>
</evidence>
<dbReference type="OrthoDB" id="267079at2759"/>
<dbReference type="GO" id="GO:0046872">
    <property type="term" value="F:metal ion binding"/>
    <property type="evidence" value="ECO:0007669"/>
    <property type="project" value="UniProtKB-KW"/>
</dbReference>
<comment type="cofactor">
    <cofactor evidence="1">
        <name>[4Fe-4S] cluster</name>
        <dbReference type="ChEBI" id="CHEBI:49883"/>
    </cofactor>
</comment>
<evidence type="ECO:0000256" key="10">
    <source>
        <dbReference type="ARBA" id="ARBA00022840"/>
    </source>
</evidence>
<comment type="similarity">
    <text evidence="3">Belongs to the DEAD box helicase family. DEAH subfamily. DDX11/CHL1 sub-subfamily.</text>
</comment>
<feature type="region of interest" description="Disordered" evidence="23">
    <location>
        <begin position="126"/>
        <end position="176"/>
    </location>
</feature>
<comment type="catalytic activity">
    <reaction evidence="21">
        <text>ATP + H2O = ADP + phosphate + H(+)</text>
        <dbReference type="Rhea" id="RHEA:13065"/>
        <dbReference type="ChEBI" id="CHEBI:15377"/>
        <dbReference type="ChEBI" id="CHEBI:15378"/>
        <dbReference type="ChEBI" id="CHEBI:30616"/>
        <dbReference type="ChEBI" id="CHEBI:43474"/>
        <dbReference type="ChEBI" id="CHEBI:456216"/>
        <dbReference type="EC" id="5.6.2.3"/>
    </reaction>
</comment>
<evidence type="ECO:0000256" key="15">
    <source>
        <dbReference type="ARBA" id="ARBA00023306"/>
    </source>
</evidence>
<feature type="compositionally biased region" description="Low complexity" evidence="23">
    <location>
        <begin position="922"/>
        <end position="952"/>
    </location>
</feature>
<comment type="function">
    <text evidence="20">ATP-dependent DNA helicase important for chromosome transmission and normal cell cycle progression in G(2)/M. May have a role in changing DNA topology to allow the loading of proteins involved in maintaining sister chromatid cohesion in the vicinity of the centromeres. Has a specific role in chromosome segregation during meiosis II.</text>
</comment>
<name>A0A8H5FJB8_9AGAR</name>
<dbReference type="GO" id="GO:0034085">
    <property type="term" value="P:establishment of sister chromatid cohesion"/>
    <property type="evidence" value="ECO:0007669"/>
    <property type="project" value="TreeGrafter"/>
</dbReference>
<evidence type="ECO:0000256" key="9">
    <source>
        <dbReference type="ARBA" id="ARBA00022806"/>
    </source>
</evidence>
<evidence type="ECO:0000256" key="21">
    <source>
        <dbReference type="ARBA" id="ARBA00048954"/>
    </source>
</evidence>
<keyword evidence="11" id="KW-0408">Iron</keyword>
<evidence type="ECO:0000256" key="3">
    <source>
        <dbReference type="ARBA" id="ARBA00008435"/>
    </source>
</evidence>
<protein>
    <recommendedName>
        <fullName evidence="5">ATP-dependent DNA helicase CHL1</fullName>
        <ecNumber evidence="17">5.6.2.3</ecNumber>
    </recommendedName>
    <alternativeName>
        <fullName evidence="4">ATP-dependent DNA helicase chl1</fullName>
    </alternativeName>
    <alternativeName>
        <fullName evidence="16">Chromosome loss protein 1</fullName>
    </alternativeName>
    <alternativeName>
        <fullName evidence="18 19">DNA 5'-3' helicase CHL1</fullName>
    </alternativeName>
</protein>
<feature type="compositionally biased region" description="Low complexity" evidence="23">
    <location>
        <begin position="1135"/>
        <end position="1146"/>
    </location>
</feature>
<feature type="compositionally biased region" description="Polar residues" evidence="23">
    <location>
        <begin position="1081"/>
        <end position="1098"/>
    </location>
</feature>
<dbReference type="Proteomes" id="UP000541558">
    <property type="component" value="Unassembled WGS sequence"/>
</dbReference>
<evidence type="ECO:0000256" key="13">
    <source>
        <dbReference type="ARBA" id="ARBA00023235"/>
    </source>
</evidence>
<evidence type="ECO:0000313" key="25">
    <source>
        <dbReference type="EMBL" id="KAF5338909.1"/>
    </source>
</evidence>
<dbReference type="NCBIfam" id="TIGR00604">
    <property type="entry name" value="rad3"/>
    <property type="match status" value="1"/>
</dbReference>
<keyword evidence="8" id="KW-0378">Hydrolase</keyword>
<evidence type="ECO:0000313" key="26">
    <source>
        <dbReference type="Proteomes" id="UP000541558"/>
    </source>
</evidence>
<organism evidence="25 26">
    <name type="scientific">Ephemerocybe angulata</name>
    <dbReference type="NCBI Taxonomy" id="980116"/>
    <lineage>
        <taxon>Eukaryota</taxon>
        <taxon>Fungi</taxon>
        <taxon>Dikarya</taxon>
        <taxon>Basidiomycota</taxon>
        <taxon>Agaricomycotina</taxon>
        <taxon>Agaricomycetes</taxon>
        <taxon>Agaricomycetidae</taxon>
        <taxon>Agaricales</taxon>
        <taxon>Agaricineae</taxon>
        <taxon>Psathyrellaceae</taxon>
        <taxon>Ephemerocybe</taxon>
    </lineage>
</organism>
<dbReference type="PROSITE" id="PS51193">
    <property type="entry name" value="HELICASE_ATP_BIND_2"/>
    <property type="match status" value="1"/>
</dbReference>
<evidence type="ECO:0000256" key="2">
    <source>
        <dbReference type="ARBA" id="ARBA00004123"/>
    </source>
</evidence>
<dbReference type="InterPro" id="IPR014013">
    <property type="entry name" value="Helic_SF1/SF2_ATP-bd_DinG/Rad3"/>
</dbReference>
<evidence type="ECO:0000256" key="11">
    <source>
        <dbReference type="ARBA" id="ARBA00023004"/>
    </source>
</evidence>
<dbReference type="SMART" id="SM00488">
    <property type="entry name" value="DEXDc2"/>
    <property type="match status" value="1"/>
</dbReference>
<evidence type="ECO:0000256" key="18">
    <source>
        <dbReference type="ARBA" id="ARBA00044998"/>
    </source>
</evidence>
<feature type="compositionally biased region" description="Polar residues" evidence="23">
    <location>
        <begin position="1200"/>
        <end position="1216"/>
    </location>
</feature>
<dbReference type="Gene3D" id="3.40.50.300">
    <property type="entry name" value="P-loop containing nucleotide triphosphate hydrolases"/>
    <property type="match status" value="3"/>
</dbReference>
<dbReference type="Pfam" id="PF06733">
    <property type="entry name" value="DEAD_2"/>
    <property type="match status" value="1"/>
</dbReference>
<dbReference type="GO" id="GO:0005524">
    <property type="term" value="F:ATP binding"/>
    <property type="evidence" value="ECO:0007669"/>
    <property type="project" value="UniProtKB-KW"/>
</dbReference>
<feature type="region of interest" description="Disordered" evidence="23">
    <location>
        <begin position="237"/>
        <end position="258"/>
    </location>
</feature>
<dbReference type="PANTHER" id="PTHR11472">
    <property type="entry name" value="DNA REPAIR DEAD HELICASE RAD3/XP-D SUBFAMILY MEMBER"/>
    <property type="match status" value="1"/>
</dbReference>
<reference evidence="25 26" key="1">
    <citation type="journal article" date="2020" name="ISME J.">
        <title>Uncovering the hidden diversity of litter-decomposition mechanisms in mushroom-forming fungi.</title>
        <authorList>
            <person name="Floudas D."/>
            <person name="Bentzer J."/>
            <person name="Ahren D."/>
            <person name="Johansson T."/>
            <person name="Persson P."/>
            <person name="Tunlid A."/>
        </authorList>
    </citation>
    <scope>NUCLEOTIDE SEQUENCE [LARGE SCALE GENOMIC DNA]</scope>
    <source>
        <strain evidence="25 26">CBS 175.51</strain>
    </source>
</reference>
<feature type="compositionally biased region" description="Polar residues" evidence="23">
    <location>
        <begin position="1290"/>
        <end position="1299"/>
    </location>
</feature>
<feature type="domain" description="Helicase ATP-binding" evidence="24">
    <location>
        <begin position="9"/>
        <end position="438"/>
    </location>
</feature>
<dbReference type="EMBL" id="JAACJK010000010">
    <property type="protein sequence ID" value="KAF5338909.1"/>
    <property type="molecule type" value="Genomic_DNA"/>
</dbReference>
<dbReference type="GO" id="GO:0016818">
    <property type="term" value="F:hydrolase activity, acting on acid anhydrides, in phosphorus-containing anhydrides"/>
    <property type="evidence" value="ECO:0007669"/>
    <property type="project" value="InterPro"/>
</dbReference>
<dbReference type="PANTHER" id="PTHR11472:SF41">
    <property type="entry name" value="ATP-DEPENDENT DNA HELICASE DDX11-RELATED"/>
    <property type="match status" value="1"/>
</dbReference>
<keyword evidence="10" id="KW-0067">ATP-binding</keyword>
<evidence type="ECO:0000256" key="14">
    <source>
        <dbReference type="ARBA" id="ARBA00023242"/>
    </source>
</evidence>
<evidence type="ECO:0000256" key="16">
    <source>
        <dbReference type="ARBA" id="ARBA00029709"/>
    </source>
</evidence>
<keyword evidence="12" id="KW-0411">Iron-sulfur</keyword>
<feature type="compositionally biased region" description="Polar residues" evidence="23">
    <location>
        <begin position="138"/>
        <end position="147"/>
    </location>
</feature>
<accession>A0A8H5FJB8</accession>
<feature type="compositionally biased region" description="Polar residues" evidence="23">
    <location>
        <begin position="237"/>
        <end position="247"/>
    </location>
</feature>
<keyword evidence="15" id="KW-0131">Cell cycle</keyword>
<feature type="region of interest" description="Disordered" evidence="23">
    <location>
        <begin position="1122"/>
        <end position="1221"/>
    </location>
</feature>
<dbReference type="SMART" id="SM00491">
    <property type="entry name" value="HELICc2"/>
    <property type="match status" value="1"/>
</dbReference>
<keyword evidence="26" id="KW-1185">Reference proteome</keyword>
<keyword evidence="9" id="KW-0347">Helicase</keyword>
<feature type="region of interest" description="Disordered" evidence="23">
    <location>
        <begin position="1363"/>
        <end position="1385"/>
    </location>
</feature>
<dbReference type="InterPro" id="IPR013020">
    <property type="entry name" value="Rad3/Chl1-like"/>
</dbReference>
<dbReference type="InterPro" id="IPR006554">
    <property type="entry name" value="Helicase-like_DEXD_c2"/>
</dbReference>
<dbReference type="InterPro" id="IPR027417">
    <property type="entry name" value="P-loop_NTPase"/>
</dbReference>
<gene>
    <name evidence="25" type="ORF">D9611_008689</name>
</gene>
<comment type="caution">
    <text evidence="25">The sequence shown here is derived from an EMBL/GenBank/DDBJ whole genome shotgun (WGS) entry which is preliminary data.</text>
</comment>
<dbReference type="GO" id="GO:0003677">
    <property type="term" value="F:DNA binding"/>
    <property type="evidence" value="ECO:0007669"/>
    <property type="project" value="InterPro"/>
</dbReference>
<dbReference type="InterPro" id="IPR010614">
    <property type="entry name" value="RAD3-like_helicase_DEAD"/>
</dbReference>
<dbReference type="GO" id="GO:0005634">
    <property type="term" value="C:nucleus"/>
    <property type="evidence" value="ECO:0007669"/>
    <property type="project" value="UniProtKB-SubCell"/>
</dbReference>
<evidence type="ECO:0000256" key="8">
    <source>
        <dbReference type="ARBA" id="ARBA00022801"/>
    </source>
</evidence>
<feature type="compositionally biased region" description="Low complexity" evidence="23">
    <location>
        <begin position="1157"/>
        <end position="1169"/>
    </location>
</feature>
<proteinExistence type="inferred from homology"/>
<keyword evidence="6" id="KW-0479">Metal-binding</keyword>
<evidence type="ECO:0000256" key="23">
    <source>
        <dbReference type="SAM" id="MobiDB-lite"/>
    </source>
</evidence>
<feature type="region of interest" description="Disordered" evidence="23">
    <location>
        <begin position="1274"/>
        <end position="1339"/>
    </location>
</feature>
<evidence type="ECO:0000256" key="4">
    <source>
        <dbReference type="ARBA" id="ARBA00016387"/>
    </source>
</evidence>
<dbReference type="GO" id="GO:0051536">
    <property type="term" value="F:iron-sulfur cluster binding"/>
    <property type="evidence" value="ECO:0007669"/>
    <property type="project" value="UniProtKB-KW"/>
</dbReference>
<evidence type="ECO:0000256" key="17">
    <source>
        <dbReference type="ARBA" id="ARBA00044969"/>
    </source>
</evidence>
<evidence type="ECO:0000256" key="12">
    <source>
        <dbReference type="ARBA" id="ARBA00023014"/>
    </source>
</evidence>
<dbReference type="InterPro" id="IPR006555">
    <property type="entry name" value="ATP-dep_Helicase_C"/>
</dbReference>
<dbReference type="EC" id="5.6.2.3" evidence="17"/>